<dbReference type="GO" id="GO:0019367">
    <property type="term" value="P:fatty acid elongation, saturated fatty acid"/>
    <property type="evidence" value="ECO:0007669"/>
    <property type="project" value="TreeGrafter"/>
</dbReference>
<dbReference type="PANTHER" id="PTHR11157:SF26">
    <property type="entry name" value="ELONGATION OF LONG CHAIN FATTY ACIDS PROTEIN 1"/>
    <property type="match status" value="1"/>
</dbReference>
<comment type="pathway">
    <text evidence="2">Lipid metabolism; fatty acid biosynthesis.</text>
</comment>
<keyword evidence="9 11" id="KW-0472">Membrane</keyword>
<dbReference type="GO" id="GO:0009922">
    <property type="term" value="F:fatty acid elongase activity"/>
    <property type="evidence" value="ECO:0007669"/>
    <property type="project" value="UniProtKB-EC"/>
</dbReference>
<dbReference type="UniPathway" id="UPA00094"/>
<evidence type="ECO:0000256" key="1">
    <source>
        <dbReference type="ARBA" id="ARBA00004141"/>
    </source>
</evidence>
<evidence type="ECO:0000256" key="10">
    <source>
        <dbReference type="ARBA" id="ARBA00023160"/>
    </source>
</evidence>
<dbReference type="PROSITE" id="PS01188">
    <property type="entry name" value="ELO"/>
    <property type="match status" value="1"/>
</dbReference>
<protein>
    <recommendedName>
        <fullName evidence="11">Elongation of very long chain fatty acids protein</fullName>
        <ecNumber evidence="11">2.3.1.199</ecNumber>
    </recommendedName>
    <alternativeName>
        <fullName evidence="11">Very-long-chain 3-oxoacyl-CoA synthase</fullName>
    </alternativeName>
</protein>
<dbReference type="GO" id="GO:0034626">
    <property type="term" value="P:fatty acid elongation, polyunsaturated fatty acid"/>
    <property type="evidence" value="ECO:0007669"/>
    <property type="project" value="TreeGrafter"/>
</dbReference>
<keyword evidence="6 11" id="KW-0276">Fatty acid metabolism</keyword>
<name>A0A0N5A3N7_PARTI</name>
<reference evidence="13" key="1">
    <citation type="submission" date="2017-02" db="UniProtKB">
        <authorList>
            <consortium name="WormBaseParasite"/>
        </authorList>
    </citation>
    <scope>IDENTIFICATION</scope>
</reference>
<evidence type="ECO:0000256" key="5">
    <source>
        <dbReference type="ARBA" id="ARBA00022692"/>
    </source>
</evidence>
<dbReference type="InterPro" id="IPR002076">
    <property type="entry name" value="ELO_fam"/>
</dbReference>
<keyword evidence="8 11" id="KW-0443">Lipid metabolism</keyword>
<feature type="transmembrane region" description="Helical" evidence="11">
    <location>
        <begin position="48"/>
        <end position="67"/>
    </location>
</feature>
<evidence type="ECO:0000256" key="2">
    <source>
        <dbReference type="ARBA" id="ARBA00005194"/>
    </source>
</evidence>
<dbReference type="InterPro" id="IPR030457">
    <property type="entry name" value="ELO_CS"/>
</dbReference>
<feature type="transmembrane region" description="Helical" evidence="11">
    <location>
        <begin position="219"/>
        <end position="238"/>
    </location>
</feature>
<evidence type="ECO:0000256" key="11">
    <source>
        <dbReference type="RuleBase" id="RU361115"/>
    </source>
</evidence>
<keyword evidence="4 11" id="KW-0808">Transferase</keyword>
<comment type="subcellular location">
    <subcellularLocation>
        <location evidence="1">Membrane</location>
        <topology evidence="1">Multi-pass membrane protein</topology>
    </subcellularLocation>
</comment>
<feature type="transmembrane region" description="Helical" evidence="11">
    <location>
        <begin position="127"/>
        <end position="148"/>
    </location>
</feature>
<organism evidence="12 13">
    <name type="scientific">Parastrongyloides trichosuri</name>
    <name type="common">Possum-specific nematode worm</name>
    <dbReference type="NCBI Taxonomy" id="131310"/>
    <lineage>
        <taxon>Eukaryota</taxon>
        <taxon>Metazoa</taxon>
        <taxon>Ecdysozoa</taxon>
        <taxon>Nematoda</taxon>
        <taxon>Chromadorea</taxon>
        <taxon>Rhabditida</taxon>
        <taxon>Tylenchina</taxon>
        <taxon>Panagrolaimomorpha</taxon>
        <taxon>Strongyloidoidea</taxon>
        <taxon>Strongyloididae</taxon>
        <taxon>Parastrongyloides</taxon>
    </lineage>
</organism>
<dbReference type="GO" id="GO:0030148">
    <property type="term" value="P:sphingolipid biosynthetic process"/>
    <property type="evidence" value="ECO:0007669"/>
    <property type="project" value="TreeGrafter"/>
</dbReference>
<sequence length="286" mass="33486">MASSLLQNLPDEIFSTPKFDVNGFLNIVTSSPFDDVKARDWVVKHFPLTIQLSMIYVVVIFSIKYIMKNREPFHLTLPLNIWNCFLSVFSITGTIMLTSEFFSTVKNNGIYGSYCKIGDMNKGNNGYWVWLFIVSKMFELIDTVFLVLRKKPLMFLHWYHHILTVMYSFFSYPYTPGFNRWGIYLNFFVHAFMYTYYFLASMKIRVPKAIAQSITSIQILQFIISCGILIHLFFAIYLNGAQCDFDDTVFKVATVMEFSYLALFINFFVQRYIKGGKPKDKKVKRN</sequence>
<evidence type="ECO:0000256" key="4">
    <source>
        <dbReference type="ARBA" id="ARBA00022679"/>
    </source>
</evidence>
<keyword evidence="3 11" id="KW-0444">Lipid biosynthesis</keyword>
<dbReference type="Pfam" id="PF01151">
    <property type="entry name" value="ELO"/>
    <property type="match status" value="1"/>
</dbReference>
<evidence type="ECO:0000256" key="7">
    <source>
        <dbReference type="ARBA" id="ARBA00022989"/>
    </source>
</evidence>
<dbReference type="PANTHER" id="PTHR11157">
    <property type="entry name" value="FATTY ACID ACYL TRANSFERASE-RELATED"/>
    <property type="match status" value="1"/>
</dbReference>
<evidence type="ECO:0000256" key="3">
    <source>
        <dbReference type="ARBA" id="ARBA00022516"/>
    </source>
</evidence>
<evidence type="ECO:0000256" key="6">
    <source>
        <dbReference type="ARBA" id="ARBA00022832"/>
    </source>
</evidence>
<evidence type="ECO:0000256" key="8">
    <source>
        <dbReference type="ARBA" id="ARBA00023098"/>
    </source>
</evidence>
<evidence type="ECO:0000313" key="12">
    <source>
        <dbReference type="Proteomes" id="UP000038045"/>
    </source>
</evidence>
<keyword evidence="7 11" id="KW-1133">Transmembrane helix</keyword>
<feature type="transmembrane region" description="Helical" evidence="11">
    <location>
        <begin position="155"/>
        <end position="175"/>
    </location>
</feature>
<dbReference type="STRING" id="131310.A0A0N5A3N7"/>
<feature type="transmembrane region" description="Helical" evidence="11">
    <location>
        <begin position="250"/>
        <end position="269"/>
    </location>
</feature>
<feature type="transmembrane region" description="Helical" evidence="11">
    <location>
        <begin position="181"/>
        <end position="199"/>
    </location>
</feature>
<keyword evidence="10 11" id="KW-0275">Fatty acid biosynthesis</keyword>
<dbReference type="EC" id="2.3.1.199" evidence="11"/>
<keyword evidence="5 11" id="KW-0812">Transmembrane</keyword>
<comment type="similarity">
    <text evidence="11">Belongs to the ELO family.</text>
</comment>
<dbReference type="GO" id="GO:0034625">
    <property type="term" value="P:fatty acid elongation, monounsaturated fatty acid"/>
    <property type="evidence" value="ECO:0007669"/>
    <property type="project" value="TreeGrafter"/>
</dbReference>
<comment type="catalytic activity">
    <reaction evidence="11">
        <text>a very-long-chain acyl-CoA + malonyl-CoA + H(+) = a very-long-chain 3-oxoacyl-CoA + CO2 + CoA</text>
        <dbReference type="Rhea" id="RHEA:32727"/>
        <dbReference type="ChEBI" id="CHEBI:15378"/>
        <dbReference type="ChEBI" id="CHEBI:16526"/>
        <dbReference type="ChEBI" id="CHEBI:57287"/>
        <dbReference type="ChEBI" id="CHEBI:57384"/>
        <dbReference type="ChEBI" id="CHEBI:90725"/>
        <dbReference type="ChEBI" id="CHEBI:90736"/>
        <dbReference type="EC" id="2.3.1.199"/>
    </reaction>
</comment>
<evidence type="ECO:0000256" key="9">
    <source>
        <dbReference type="ARBA" id="ARBA00023136"/>
    </source>
</evidence>
<dbReference type="AlphaFoldDB" id="A0A0N5A3N7"/>
<evidence type="ECO:0000313" key="13">
    <source>
        <dbReference type="WBParaSite" id="PTRK_0001624100.1"/>
    </source>
</evidence>
<dbReference type="WBParaSite" id="PTRK_0001624100.1">
    <property type="protein sequence ID" value="PTRK_0001624100.1"/>
    <property type="gene ID" value="PTRK_0001624100"/>
</dbReference>
<proteinExistence type="inferred from homology"/>
<dbReference type="GO" id="GO:0005789">
    <property type="term" value="C:endoplasmic reticulum membrane"/>
    <property type="evidence" value="ECO:0007669"/>
    <property type="project" value="TreeGrafter"/>
</dbReference>
<feature type="transmembrane region" description="Helical" evidence="11">
    <location>
        <begin position="79"/>
        <end position="98"/>
    </location>
</feature>
<accession>A0A0N5A3N7</accession>
<keyword evidence="12" id="KW-1185">Reference proteome</keyword>
<dbReference type="GO" id="GO:0042761">
    <property type="term" value="P:very long-chain fatty acid biosynthetic process"/>
    <property type="evidence" value="ECO:0007669"/>
    <property type="project" value="TreeGrafter"/>
</dbReference>
<dbReference type="Proteomes" id="UP000038045">
    <property type="component" value="Unplaced"/>
</dbReference>